<comment type="caution">
    <text evidence="2">The sequence shown here is derived from an EMBL/GenBank/DDBJ whole genome shotgun (WGS) entry which is preliminary data.</text>
</comment>
<feature type="transmembrane region" description="Helical" evidence="1">
    <location>
        <begin position="29"/>
        <end position="52"/>
    </location>
</feature>
<reference evidence="2 3" key="1">
    <citation type="submission" date="2017-07" db="EMBL/GenBank/DDBJ databases">
        <title>Sandarakinorhabdus cyanobacteriorum sp. nov., a novel bacterium isolated from cyanobacterial aggregates in a eutrophic lake.</title>
        <authorList>
            <person name="Cai H."/>
        </authorList>
    </citation>
    <scope>NUCLEOTIDE SEQUENCE [LARGE SCALE GENOMIC DNA]</scope>
    <source>
        <strain evidence="2 3">TH057</strain>
    </source>
</reference>
<accession>A0A255Y6H1</accession>
<keyword evidence="3" id="KW-1185">Reference proteome</keyword>
<sequence>MGALMLAMAAWYFGRLGPAAWQPGGTLPVGTLIAYLFLTIAGSILVQAVLAIRNRGEAGSPADEREAAASARAVAWAGHLLTLVLVGALLWFMGHGDGMMLFHALFAGLLASQAVVHLGTAWLLRRGF</sequence>
<keyword evidence="1" id="KW-0812">Transmembrane</keyword>
<gene>
    <name evidence="2" type="ORF">CHU93_15515</name>
</gene>
<dbReference type="AlphaFoldDB" id="A0A255Y6H1"/>
<keyword evidence="1" id="KW-1133">Transmembrane helix</keyword>
<evidence type="ECO:0008006" key="4">
    <source>
        <dbReference type="Google" id="ProtNLM"/>
    </source>
</evidence>
<dbReference type="Proteomes" id="UP000216991">
    <property type="component" value="Unassembled WGS sequence"/>
</dbReference>
<evidence type="ECO:0000313" key="2">
    <source>
        <dbReference type="EMBL" id="OYQ24761.1"/>
    </source>
</evidence>
<proteinExistence type="predicted"/>
<protein>
    <recommendedName>
        <fullName evidence="4">DUF2178 domain-containing protein</fullName>
    </recommendedName>
</protein>
<evidence type="ECO:0000313" key="3">
    <source>
        <dbReference type="Proteomes" id="UP000216991"/>
    </source>
</evidence>
<feature type="transmembrane region" description="Helical" evidence="1">
    <location>
        <begin position="100"/>
        <end position="124"/>
    </location>
</feature>
<keyword evidence="1" id="KW-0472">Membrane</keyword>
<feature type="transmembrane region" description="Helical" evidence="1">
    <location>
        <begin position="73"/>
        <end position="94"/>
    </location>
</feature>
<name>A0A255Y6H1_9SPHN</name>
<dbReference type="EMBL" id="NOXT01000124">
    <property type="protein sequence ID" value="OYQ24761.1"/>
    <property type="molecule type" value="Genomic_DNA"/>
</dbReference>
<evidence type="ECO:0000256" key="1">
    <source>
        <dbReference type="SAM" id="Phobius"/>
    </source>
</evidence>
<organism evidence="2 3">
    <name type="scientific">Sandarakinorhabdus cyanobacteriorum</name>
    <dbReference type="NCBI Taxonomy" id="1981098"/>
    <lineage>
        <taxon>Bacteria</taxon>
        <taxon>Pseudomonadati</taxon>
        <taxon>Pseudomonadota</taxon>
        <taxon>Alphaproteobacteria</taxon>
        <taxon>Sphingomonadales</taxon>
        <taxon>Sphingosinicellaceae</taxon>
        <taxon>Sandarakinorhabdus</taxon>
    </lineage>
</organism>